<dbReference type="Proteomes" id="UP001589693">
    <property type="component" value="Unassembled WGS sequence"/>
</dbReference>
<name>A0ABV6A4Y8_9PSEU</name>
<dbReference type="PANTHER" id="PTHR30204:SF97">
    <property type="entry name" value="MERR FAMILY REGULATORY PROTEIN"/>
    <property type="match status" value="1"/>
</dbReference>
<dbReference type="EMBL" id="JBHLZU010000019">
    <property type="protein sequence ID" value="MFB9906974.1"/>
    <property type="molecule type" value="Genomic_DNA"/>
</dbReference>
<evidence type="ECO:0000256" key="2">
    <source>
        <dbReference type="SAM" id="Coils"/>
    </source>
</evidence>
<gene>
    <name evidence="4" type="ORF">ACFFQA_23815</name>
</gene>
<organism evidence="4 5">
    <name type="scientific">Allokutzneria oryzae</name>
    <dbReference type="NCBI Taxonomy" id="1378989"/>
    <lineage>
        <taxon>Bacteria</taxon>
        <taxon>Bacillati</taxon>
        <taxon>Actinomycetota</taxon>
        <taxon>Actinomycetes</taxon>
        <taxon>Pseudonocardiales</taxon>
        <taxon>Pseudonocardiaceae</taxon>
        <taxon>Allokutzneria</taxon>
    </lineage>
</organism>
<reference evidence="4 5" key="1">
    <citation type="submission" date="2024-09" db="EMBL/GenBank/DDBJ databases">
        <authorList>
            <person name="Sun Q."/>
            <person name="Mori K."/>
        </authorList>
    </citation>
    <scope>NUCLEOTIDE SEQUENCE [LARGE SCALE GENOMIC DNA]</scope>
    <source>
        <strain evidence="4 5">TBRC 7907</strain>
    </source>
</reference>
<evidence type="ECO:0000313" key="4">
    <source>
        <dbReference type="EMBL" id="MFB9906974.1"/>
    </source>
</evidence>
<protein>
    <submittedName>
        <fullName evidence="4">MerR family transcriptional regulator</fullName>
    </submittedName>
</protein>
<evidence type="ECO:0000313" key="5">
    <source>
        <dbReference type="Proteomes" id="UP001589693"/>
    </source>
</evidence>
<sequence>MLTIREVVAATRIPTSTLRFYEREGLISALARDGAGRRVYSADILTRLAVVELAKQAGFTISELAGCVDTGTGLPGPRWRDLAQAKLAELDERIADAERAKAALTHALECDDPTFAECPVFRGSVREQIDAMRGRAGTQ</sequence>
<keyword evidence="1" id="KW-0238">DNA-binding</keyword>
<dbReference type="SUPFAM" id="SSF46955">
    <property type="entry name" value="Putative DNA-binding domain"/>
    <property type="match status" value="1"/>
</dbReference>
<dbReference type="SMART" id="SM00422">
    <property type="entry name" value="HTH_MERR"/>
    <property type="match status" value="1"/>
</dbReference>
<feature type="domain" description="HTH merR-type" evidence="3">
    <location>
        <begin position="1"/>
        <end position="70"/>
    </location>
</feature>
<dbReference type="PRINTS" id="PR00040">
    <property type="entry name" value="HTHMERR"/>
</dbReference>
<dbReference type="PROSITE" id="PS50937">
    <property type="entry name" value="HTH_MERR_2"/>
    <property type="match status" value="1"/>
</dbReference>
<proteinExistence type="predicted"/>
<feature type="coiled-coil region" evidence="2">
    <location>
        <begin position="80"/>
        <end position="107"/>
    </location>
</feature>
<dbReference type="PANTHER" id="PTHR30204">
    <property type="entry name" value="REDOX-CYCLING DRUG-SENSING TRANSCRIPTIONAL ACTIVATOR SOXR"/>
    <property type="match status" value="1"/>
</dbReference>
<accession>A0ABV6A4Y8</accession>
<dbReference type="Gene3D" id="1.10.1660.10">
    <property type="match status" value="1"/>
</dbReference>
<dbReference type="InterPro" id="IPR000551">
    <property type="entry name" value="MerR-type_HTH_dom"/>
</dbReference>
<evidence type="ECO:0000259" key="3">
    <source>
        <dbReference type="PROSITE" id="PS50937"/>
    </source>
</evidence>
<dbReference type="InterPro" id="IPR009061">
    <property type="entry name" value="DNA-bd_dom_put_sf"/>
</dbReference>
<dbReference type="InterPro" id="IPR047057">
    <property type="entry name" value="MerR_fam"/>
</dbReference>
<keyword evidence="5" id="KW-1185">Reference proteome</keyword>
<dbReference type="RefSeq" id="WP_377856271.1">
    <property type="nucleotide sequence ID" value="NZ_JBHLZU010000019.1"/>
</dbReference>
<evidence type="ECO:0000256" key="1">
    <source>
        <dbReference type="ARBA" id="ARBA00023125"/>
    </source>
</evidence>
<dbReference type="Pfam" id="PF13411">
    <property type="entry name" value="MerR_1"/>
    <property type="match status" value="1"/>
</dbReference>
<keyword evidence="2" id="KW-0175">Coiled coil</keyword>
<comment type="caution">
    <text evidence="4">The sequence shown here is derived from an EMBL/GenBank/DDBJ whole genome shotgun (WGS) entry which is preliminary data.</text>
</comment>